<evidence type="ECO:0000313" key="2">
    <source>
        <dbReference type="Proteomes" id="UP001057868"/>
    </source>
</evidence>
<dbReference type="PRINTS" id="PR00364">
    <property type="entry name" value="DISEASERSIST"/>
</dbReference>
<dbReference type="SUPFAM" id="SSF52540">
    <property type="entry name" value="P-loop containing nucleoside triphosphate hydrolases"/>
    <property type="match status" value="1"/>
</dbReference>
<evidence type="ECO:0000313" key="1">
    <source>
        <dbReference type="EMBL" id="GKU24344.1"/>
    </source>
</evidence>
<reference evidence="1" key="1">
    <citation type="journal article" date="2023" name="Int. J. Syst. Evol. Microbiol.">
        <title>&lt;i&gt;Clostridium folliculivorans&lt;/i&gt; sp. nov., isolated from soil samples of an organic paddy in Japan.</title>
        <authorList>
            <person name="Tazawa J."/>
            <person name="Kobayashi H."/>
            <person name="Tanizawa Y."/>
            <person name="Uchino A."/>
            <person name="Tanaka F."/>
            <person name="Urashima Y."/>
            <person name="Miura S."/>
            <person name="Sakamoto M."/>
            <person name="Ohkuma M."/>
            <person name="Tohno M."/>
        </authorList>
    </citation>
    <scope>NUCLEOTIDE SEQUENCE</scope>
    <source>
        <strain evidence="1">D1-1</strain>
    </source>
</reference>
<dbReference type="EMBL" id="BQXY01000001">
    <property type="protein sequence ID" value="GKU24344.1"/>
    <property type="molecule type" value="Genomic_DNA"/>
</dbReference>
<dbReference type="InterPro" id="IPR027417">
    <property type="entry name" value="P-loop_NTPase"/>
</dbReference>
<dbReference type="PANTHER" id="PTHR10039">
    <property type="entry name" value="AMELOGENIN"/>
    <property type="match status" value="1"/>
</dbReference>
<sequence length="1698" mass="198771">MEQRWTKHIHINAMISLFEAEQQPFRKIHRLIDLFETVIKTHTAMIIANYFSVKDISEQVKALLSEGLKVPSLGLWQLFSKVIMDEMVIQRKLSKAEFYTMLNALQGRNVDLFKSAYDEAGDSFCLKLEAASAKKQLRELFLNHYSGFNKIFFIEDFHNYFYKWNKKVERVITLRNEYAHGATPCDEKCMEDIEMLMPLIEEILSAKWLQDTKIIAFKNHRLLELLVLESSIDVSLNEEILRAVTNNCSDLVNYHPYLVDSKGRVLDLFPILSCKVTDLSNPNTYSIVFFNDLKRKKEISLLNYPKSLHFRDKQMYEEFLSVINIEKWKYHVTSEFRERILELTELFKGRVKEKKNIREFIDSRDRGVLAIFGSPGIGKSALIAKIIREENLNKSSEEKRIYQLEYFIRRGTIHARPDFMLDYLNRGVENFYKTDIPMGNSLEEKRVNLHLRLRTISEQLVDKKLVIFVDGLDEGIEGGILNHLITESYKNIIVVYSSRPVRESEIFYRNIPYDYKDRFDIDGLNKEDIRAILYEVVNKYDLKEALINLICQKSQGNPLYIKLLCSKLETLGIQNFDESKLVDYIEDFYYEILCRLKETENLVLEGLYVIASASDYISEKQLEFILNISEKQSAYIISLLQEVLFENPHMENSYQLFHESFREYLFKSNDISFTQARLKLIDYCRRWKEFLIYKNYISSYTLKHFSKHLVELELYDELYSLTENSEYIEAQLKVTGQYESTFELYMNAYRIAKKNKEYERALKIGTSIGQLHIGISNSIKTVMSEIKLKDKDIAGTIEKINDFTGWEKFVLYINLIHSKLFGELSIFNRKELLEKILESFHTEWLDSFKNVNWYEYLSISYIIRMLRKVDSLEIDIKPLINVFSYNENMELSLFSDKIDFKDYKDYEIYKLIILQSDKIYREKMIPSIAKELIKIGYPHEVLNLIDFVSDEYLKFDLMYQAALYLVDKNSLEEACEIIKNIEDQYYYSKAQIEVIKKFVKEGNSEKAREMAVKLPEYFVQEGLEAIDEEINGVQGLSLSVQERVIEYAENNEIDQALELYKNIVSYEIKVETAKSLCKYIPLGNRSYVDVLLAPINTVYAQAEVRGMLASEAAKQGEVEYALEMINLIEVETEKNDFKKVVSGLLLEAGCYDKSIELINSVSKIVERQDYLPYASYLKSKAKSESNNEINDASWLEKEAETNYSLEDKCNVEELEKLIKEGSQEKLFSFLESLEESRESSKLLFDFKDPITREEFEGSLNKDNLILKFENVFAFQANILNLIRCGEIEFALSLCKACYYIELESKIEKILIREALKAGKTNEIMQYTNLKSDFSARAKAKVDIANYLSELGKIDQANSIMNDVIGLAKIDQKYDVILYAVIPILEHSIKKGDRDKIQNLLNEAKQCIFKSKKSFDIKECIKRIVELLKQNSYGSLADNFIFNIANNIYDKKMITFLMCLFEKKELYTTQFDRFLNLMEPRLQLIAGKDNFYSEAAGFLFEYDEYNKANEIIDKIRSKFVRSLTNINISAIIFDKGNKVKAFEVLNSEIINTCSFEQCEGKTKVLKRVFRVLIKFDMKNRIYEILDNINNDEYRKEVIINALLPEGKGGLLEIINYVSNKAWSDSYKNEIYMEIVKLAKDTEEDSLQILTELFTEIYSDKKLVWQWLYSSAYCLKNCSKLVEDEDVLLQEINKIINYSF</sequence>
<keyword evidence="2" id="KW-1185">Reference proteome</keyword>
<accession>A0A9W6D9N8</accession>
<dbReference type="RefSeq" id="WP_261851353.1">
    <property type="nucleotide sequence ID" value="NZ_BQXY01000001.1"/>
</dbReference>
<protein>
    <submittedName>
        <fullName evidence="1">Uncharacterized protein</fullName>
    </submittedName>
</protein>
<proteinExistence type="predicted"/>
<organism evidence="1 2">
    <name type="scientific">Clostridium folliculivorans</name>
    <dbReference type="NCBI Taxonomy" id="2886038"/>
    <lineage>
        <taxon>Bacteria</taxon>
        <taxon>Bacillati</taxon>
        <taxon>Bacillota</taxon>
        <taxon>Clostridia</taxon>
        <taxon>Eubacteriales</taxon>
        <taxon>Clostridiaceae</taxon>
        <taxon>Clostridium</taxon>
    </lineage>
</organism>
<dbReference type="Gene3D" id="3.40.50.300">
    <property type="entry name" value="P-loop containing nucleotide triphosphate hydrolases"/>
    <property type="match status" value="1"/>
</dbReference>
<comment type="caution">
    <text evidence="1">The sequence shown here is derived from an EMBL/GenBank/DDBJ whole genome shotgun (WGS) entry which is preliminary data.</text>
</comment>
<name>A0A9W6D9N8_9CLOT</name>
<dbReference type="Proteomes" id="UP001057868">
    <property type="component" value="Unassembled WGS sequence"/>
</dbReference>
<gene>
    <name evidence="1" type="ORF">CFOLD11_11700</name>
</gene>